<feature type="binding site" evidence="9">
    <location>
        <position position="106"/>
    </location>
    <ligand>
        <name>Mg(2+)</name>
        <dbReference type="ChEBI" id="CHEBI:18420"/>
        <label>1</label>
    </ligand>
</feature>
<feature type="domain" description="Fructose-1-6-bisphosphatase class I N-terminal" evidence="11">
    <location>
        <begin position="16"/>
        <end position="179"/>
    </location>
</feature>
<keyword evidence="5 9" id="KW-0479">Metal-binding</keyword>
<evidence type="ECO:0000313" key="13">
    <source>
        <dbReference type="EMBL" id="TNM59667.1"/>
    </source>
</evidence>
<evidence type="ECO:0000259" key="11">
    <source>
        <dbReference type="Pfam" id="PF00316"/>
    </source>
</evidence>
<keyword evidence="4 9" id="KW-0963">Cytoplasm</keyword>
<evidence type="ECO:0000256" key="4">
    <source>
        <dbReference type="ARBA" id="ARBA00022490"/>
    </source>
</evidence>
<dbReference type="InterPro" id="IPR028343">
    <property type="entry name" value="FBPtase"/>
</dbReference>
<dbReference type="HAMAP" id="MF_01855">
    <property type="entry name" value="FBPase_class1"/>
    <property type="match status" value="1"/>
</dbReference>
<feature type="binding site" evidence="9">
    <location>
        <position position="259"/>
    </location>
    <ligand>
        <name>Mg(2+)</name>
        <dbReference type="ChEBI" id="CHEBI:18420"/>
        <label>2</label>
    </ligand>
</feature>
<dbReference type="PIRSF" id="PIRSF000904">
    <property type="entry name" value="FBPtase_SBPase"/>
    <property type="match status" value="1"/>
</dbReference>
<dbReference type="PIRSF" id="PIRSF500210">
    <property type="entry name" value="FBPtase"/>
    <property type="match status" value="1"/>
</dbReference>
<keyword evidence="7 9" id="KW-0460">Magnesium</keyword>
<dbReference type="OrthoDB" id="9806756at2"/>
<dbReference type="AlphaFoldDB" id="A0A5C4X8M2"/>
<dbReference type="GO" id="GO:0006094">
    <property type="term" value="P:gluconeogenesis"/>
    <property type="evidence" value="ECO:0007669"/>
    <property type="project" value="UniProtKB-UniRule"/>
</dbReference>
<dbReference type="PANTHER" id="PTHR11556">
    <property type="entry name" value="FRUCTOSE-1,6-BISPHOSPHATASE-RELATED"/>
    <property type="match status" value="1"/>
</dbReference>
<dbReference type="EC" id="3.1.3.11" evidence="9"/>
<accession>A0A5C4X8M2</accession>
<feature type="binding site" evidence="9">
    <location>
        <begin position="109"/>
        <end position="112"/>
    </location>
    <ligand>
        <name>substrate</name>
    </ligand>
</feature>
<evidence type="ECO:0000256" key="9">
    <source>
        <dbReference type="HAMAP-Rule" id="MF_01855"/>
    </source>
</evidence>
<comment type="subcellular location">
    <subcellularLocation>
        <location evidence="9">Cytoplasm</location>
    </subcellularLocation>
</comment>
<feature type="domain" description="Fructose-1-6-bisphosphatase class 1 C-terminal" evidence="12">
    <location>
        <begin position="186"/>
        <end position="310"/>
    </location>
</feature>
<evidence type="ECO:0000256" key="3">
    <source>
        <dbReference type="ARBA" id="ARBA00010941"/>
    </source>
</evidence>
<dbReference type="InterPro" id="IPR000146">
    <property type="entry name" value="FBPase_class-1"/>
</dbReference>
<gene>
    <name evidence="9" type="primary">fbp</name>
    <name evidence="13" type="ORF">FHP24_28035</name>
</gene>
<dbReference type="GO" id="GO:0005829">
    <property type="term" value="C:cytosol"/>
    <property type="evidence" value="ECO:0007669"/>
    <property type="project" value="TreeGrafter"/>
</dbReference>
<evidence type="ECO:0000256" key="8">
    <source>
        <dbReference type="ARBA" id="ARBA00023277"/>
    </source>
</evidence>
<name>A0A5C4X8M2_9HYPH</name>
<dbReference type="EMBL" id="VDMN01000013">
    <property type="protein sequence ID" value="TNM59667.1"/>
    <property type="molecule type" value="Genomic_DNA"/>
</dbReference>
<dbReference type="GO" id="GO:0042132">
    <property type="term" value="F:fructose 1,6-bisphosphate 1-phosphatase activity"/>
    <property type="evidence" value="ECO:0007669"/>
    <property type="project" value="UniProtKB-UniRule"/>
</dbReference>
<dbReference type="GO" id="GO:0000287">
    <property type="term" value="F:magnesium ion binding"/>
    <property type="evidence" value="ECO:0007669"/>
    <property type="project" value="UniProtKB-UniRule"/>
</dbReference>
<dbReference type="InterPro" id="IPR020548">
    <property type="entry name" value="Fructose_bisphosphatase_AS"/>
</dbReference>
<dbReference type="PANTHER" id="PTHR11556:SF35">
    <property type="entry name" value="SEDOHEPTULOSE-1,7-BISPHOSPHATASE, CHLOROPLASTIC"/>
    <property type="match status" value="1"/>
</dbReference>
<dbReference type="RefSeq" id="WP_139679537.1">
    <property type="nucleotide sequence ID" value="NZ_VDMN01000013.1"/>
</dbReference>
<keyword evidence="8 9" id="KW-0119">Carbohydrate metabolism</keyword>
<comment type="caution">
    <text evidence="9">Lacks conserved residue(s) required for the propagation of feature annotation.</text>
</comment>
<dbReference type="Gene3D" id="3.30.540.10">
    <property type="entry name" value="Fructose-1,6-Bisphosphatase, subunit A, domain 1"/>
    <property type="match status" value="1"/>
</dbReference>
<comment type="subunit">
    <text evidence="9">Homotetramer.</text>
</comment>
<dbReference type="CDD" id="cd00354">
    <property type="entry name" value="FBPase"/>
    <property type="match status" value="1"/>
</dbReference>
<keyword evidence="6 9" id="KW-0378">Hydrolase</keyword>
<dbReference type="Pfam" id="PF00316">
    <property type="entry name" value="FBPase"/>
    <property type="match status" value="1"/>
</dbReference>
<comment type="similarity">
    <text evidence="3 9 10">Belongs to the FBPase class 1 family.</text>
</comment>
<dbReference type="PROSITE" id="PS00124">
    <property type="entry name" value="FBPASE"/>
    <property type="match status" value="1"/>
</dbReference>
<organism evidence="13 14">
    <name type="scientific">Aliirhizobium smilacinae</name>
    <dbReference type="NCBI Taxonomy" id="1395944"/>
    <lineage>
        <taxon>Bacteria</taxon>
        <taxon>Pseudomonadati</taxon>
        <taxon>Pseudomonadota</taxon>
        <taxon>Alphaproteobacteria</taxon>
        <taxon>Hyphomicrobiales</taxon>
        <taxon>Rhizobiaceae</taxon>
        <taxon>Aliirhizobium</taxon>
    </lineage>
</organism>
<feature type="binding site" evidence="9">
    <location>
        <position position="109"/>
    </location>
    <ligand>
        <name>Mg(2+)</name>
        <dbReference type="ChEBI" id="CHEBI:18420"/>
        <label>2</label>
    </ligand>
</feature>
<comment type="catalytic activity">
    <reaction evidence="1 9">
        <text>beta-D-fructose 1,6-bisphosphate + H2O = beta-D-fructose 6-phosphate + phosphate</text>
        <dbReference type="Rhea" id="RHEA:11064"/>
        <dbReference type="ChEBI" id="CHEBI:15377"/>
        <dbReference type="ChEBI" id="CHEBI:32966"/>
        <dbReference type="ChEBI" id="CHEBI:43474"/>
        <dbReference type="ChEBI" id="CHEBI:57634"/>
        <dbReference type="EC" id="3.1.3.11"/>
    </reaction>
</comment>
<dbReference type="Pfam" id="PF18913">
    <property type="entry name" value="FBPase_C"/>
    <property type="match status" value="1"/>
</dbReference>
<dbReference type="Proteomes" id="UP000311605">
    <property type="component" value="Unassembled WGS sequence"/>
</dbReference>
<evidence type="ECO:0000256" key="1">
    <source>
        <dbReference type="ARBA" id="ARBA00001273"/>
    </source>
</evidence>
<feature type="binding site" evidence="9">
    <location>
        <position position="194"/>
    </location>
    <ligand>
        <name>substrate</name>
    </ligand>
</feature>
<evidence type="ECO:0000256" key="10">
    <source>
        <dbReference type="RuleBase" id="RU000508"/>
    </source>
</evidence>
<dbReference type="InterPro" id="IPR044015">
    <property type="entry name" value="FBPase_C_dom"/>
</dbReference>
<evidence type="ECO:0000256" key="2">
    <source>
        <dbReference type="ARBA" id="ARBA00005215"/>
    </source>
</evidence>
<comment type="cofactor">
    <cofactor evidence="9">
        <name>Mg(2+)</name>
        <dbReference type="ChEBI" id="CHEBI:18420"/>
    </cofactor>
    <text evidence="9">Binds 2 magnesium ions per subunit.</text>
</comment>
<dbReference type="SUPFAM" id="SSF56655">
    <property type="entry name" value="Carbohydrate phosphatase"/>
    <property type="match status" value="1"/>
</dbReference>
<dbReference type="GO" id="GO:0030388">
    <property type="term" value="P:fructose 1,6-bisphosphate metabolic process"/>
    <property type="evidence" value="ECO:0007669"/>
    <property type="project" value="TreeGrafter"/>
</dbReference>
<feature type="binding site" evidence="9">
    <location>
        <position position="108"/>
    </location>
    <ligand>
        <name>Mg(2+)</name>
        <dbReference type="ChEBI" id="CHEBI:18420"/>
        <label>1</label>
    </ligand>
</feature>
<reference evidence="13 14" key="1">
    <citation type="submission" date="2019-06" db="EMBL/GenBank/DDBJ databases">
        <title>The draft genome of Rhizobium smilacinae PTYR-5.</title>
        <authorList>
            <person name="Liu L."/>
            <person name="Li L."/>
            <person name="Zhang X."/>
        </authorList>
    </citation>
    <scope>NUCLEOTIDE SEQUENCE [LARGE SCALE GENOMIC DNA]</scope>
    <source>
        <strain evidence="13 14">PTYR-5</strain>
    </source>
</reference>
<feature type="binding site" evidence="9">
    <location>
        <position position="87"/>
    </location>
    <ligand>
        <name>Mg(2+)</name>
        <dbReference type="ChEBI" id="CHEBI:18420"/>
        <label>1</label>
    </ligand>
</feature>
<comment type="pathway">
    <text evidence="2">Carbohydrate biosynthesis; Calvin cycle.</text>
</comment>
<protein>
    <recommendedName>
        <fullName evidence="9">Fructose-1,6-bisphosphatase class 1</fullName>
        <shortName evidence="9">FBPase class 1</shortName>
        <ecNumber evidence="9">3.1.3.11</ecNumber>
    </recommendedName>
    <alternativeName>
        <fullName evidence="9">D-fructose-1,6-bisphosphate 1-phosphohydrolase class 1</fullName>
    </alternativeName>
</protein>
<evidence type="ECO:0000256" key="5">
    <source>
        <dbReference type="ARBA" id="ARBA00022723"/>
    </source>
</evidence>
<sequence length="321" mass="34372">MTTFETYLDARNGTVLDDDLVVVLRNIAEATRQISDKLRTSSLDGLTGSTEVTNVQGETQKPLDILSNDIMLEACRRSASVSFAVSEELDTEVAIHADGKYAVIFDPLDGSSNLDVNVTVGTIFSVIRATTADDILKSGRGQLIAGYAAYGPQTGLVLTIGQGVQMFTLNDEGVYMLTNADAKIVPEAKEFAINAARRSSWDDAVAAYIEDAIDNGHNMRWVGSMVADTHRIFNRGGVFLYPADRNKPASGGRLRLLYEANPIGLLVEAAGGAAIIGTTTILDIEPTSLHQRVPVIFGSKTEVDKISAAYQERVLGAAAAE</sequence>
<evidence type="ECO:0000256" key="6">
    <source>
        <dbReference type="ARBA" id="ARBA00022801"/>
    </source>
</evidence>
<dbReference type="NCBIfam" id="NF006779">
    <property type="entry name" value="PRK09293.1-3"/>
    <property type="match status" value="1"/>
</dbReference>
<dbReference type="GO" id="GO:0006002">
    <property type="term" value="P:fructose 6-phosphate metabolic process"/>
    <property type="evidence" value="ECO:0007669"/>
    <property type="project" value="TreeGrafter"/>
</dbReference>
<dbReference type="GO" id="GO:0005986">
    <property type="term" value="P:sucrose biosynthetic process"/>
    <property type="evidence" value="ECO:0007669"/>
    <property type="project" value="TreeGrafter"/>
</dbReference>
<feature type="binding site" evidence="9">
    <location>
        <position position="106"/>
    </location>
    <ligand>
        <name>Mg(2+)</name>
        <dbReference type="ChEBI" id="CHEBI:18420"/>
        <label>2</label>
    </ligand>
</feature>
<evidence type="ECO:0000259" key="12">
    <source>
        <dbReference type="Pfam" id="PF18913"/>
    </source>
</evidence>
<evidence type="ECO:0000313" key="14">
    <source>
        <dbReference type="Proteomes" id="UP000311605"/>
    </source>
</evidence>
<evidence type="ECO:0000256" key="7">
    <source>
        <dbReference type="ARBA" id="ARBA00022842"/>
    </source>
</evidence>
<dbReference type="Gene3D" id="3.40.190.80">
    <property type="match status" value="1"/>
</dbReference>
<keyword evidence="14" id="KW-1185">Reference proteome</keyword>
<comment type="caution">
    <text evidence="13">The sequence shown here is derived from an EMBL/GenBank/DDBJ whole genome shotgun (WGS) entry which is preliminary data.</text>
</comment>
<proteinExistence type="inferred from homology"/>
<dbReference type="InterPro" id="IPR033391">
    <property type="entry name" value="FBPase_N"/>
</dbReference>
<dbReference type="PRINTS" id="PR00115">
    <property type="entry name" value="F16BPHPHTASE"/>
</dbReference>
<dbReference type="GO" id="GO:0006000">
    <property type="term" value="P:fructose metabolic process"/>
    <property type="evidence" value="ECO:0007669"/>
    <property type="project" value="TreeGrafter"/>
</dbReference>